<dbReference type="PRINTS" id="PR00413">
    <property type="entry name" value="HADHALOGNASE"/>
</dbReference>
<dbReference type="Proteomes" id="UP001499993">
    <property type="component" value="Unassembled WGS sequence"/>
</dbReference>
<dbReference type="SFLD" id="SFLDG01129">
    <property type="entry name" value="C1.5:_HAD__Beta-PGM__Phosphata"/>
    <property type="match status" value="1"/>
</dbReference>
<protein>
    <submittedName>
        <fullName evidence="1">HAD family phosphatase</fullName>
    </submittedName>
</protein>
<dbReference type="NCBIfam" id="TIGR01509">
    <property type="entry name" value="HAD-SF-IA-v3"/>
    <property type="match status" value="1"/>
</dbReference>
<proteinExistence type="predicted"/>
<dbReference type="SUPFAM" id="SSF56784">
    <property type="entry name" value="HAD-like"/>
    <property type="match status" value="1"/>
</dbReference>
<comment type="caution">
    <text evidence="1">The sequence shown here is derived from an EMBL/GenBank/DDBJ whole genome shotgun (WGS) entry which is preliminary data.</text>
</comment>
<sequence length="221" mass="23809">MLAGMETGVSDIEAVVFDFGDVISQSPPPEDRARMERLAGVPADDLWSAYWSERRAYDRGVSAREYWGAVARRVGADWDTATLHGMWALDVGSWLHVRGDTARVLELLARRGVRSALLSNAPVGIAAALRQSPVMSGFEALFFSCDLGLCKPEAAIYEHVLEALGTAPERTAFVDDREENVLAAKRLGISAHHYAGGGDLVSFLVGHGLLDSSDSGAPTPR</sequence>
<evidence type="ECO:0000313" key="1">
    <source>
        <dbReference type="EMBL" id="GAA4941976.1"/>
    </source>
</evidence>
<dbReference type="Gene3D" id="3.40.50.1000">
    <property type="entry name" value="HAD superfamily/HAD-like"/>
    <property type="match status" value="1"/>
</dbReference>
<dbReference type="Pfam" id="PF00702">
    <property type="entry name" value="Hydrolase"/>
    <property type="match status" value="1"/>
</dbReference>
<organism evidence="1 2">
    <name type="scientific">Streptomonospora halophila</name>
    <dbReference type="NCBI Taxonomy" id="427369"/>
    <lineage>
        <taxon>Bacteria</taxon>
        <taxon>Bacillati</taxon>
        <taxon>Actinomycetota</taxon>
        <taxon>Actinomycetes</taxon>
        <taxon>Streptosporangiales</taxon>
        <taxon>Nocardiopsidaceae</taxon>
        <taxon>Streptomonospora</taxon>
    </lineage>
</organism>
<dbReference type="InterPro" id="IPR036412">
    <property type="entry name" value="HAD-like_sf"/>
</dbReference>
<dbReference type="InterPro" id="IPR023214">
    <property type="entry name" value="HAD_sf"/>
</dbReference>
<dbReference type="PANTHER" id="PTHR43611:SF3">
    <property type="entry name" value="FLAVIN MONONUCLEOTIDE HYDROLASE 1, CHLOROPLATIC"/>
    <property type="match status" value="1"/>
</dbReference>
<dbReference type="InterPro" id="IPR006439">
    <property type="entry name" value="HAD-SF_hydro_IA"/>
</dbReference>
<dbReference type="PANTHER" id="PTHR43611">
    <property type="entry name" value="ALPHA-D-GLUCOSE 1-PHOSPHATE PHOSPHATASE"/>
    <property type="match status" value="1"/>
</dbReference>
<dbReference type="CDD" id="cd02603">
    <property type="entry name" value="HAD_sEH-N_like"/>
    <property type="match status" value="1"/>
</dbReference>
<name>A0ABP9GGP9_9ACTN</name>
<gene>
    <name evidence="1" type="ORF">GCM10023224_25300</name>
</gene>
<dbReference type="EMBL" id="BAABIK010000012">
    <property type="protein sequence ID" value="GAA4941976.1"/>
    <property type="molecule type" value="Genomic_DNA"/>
</dbReference>
<evidence type="ECO:0000313" key="2">
    <source>
        <dbReference type="Proteomes" id="UP001499993"/>
    </source>
</evidence>
<dbReference type="SFLD" id="SFLDS00003">
    <property type="entry name" value="Haloacid_Dehalogenase"/>
    <property type="match status" value="1"/>
</dbReference>
<reference evidence="2" key="1">
    <citation type="journal article" date="2019" name="Int. J. Syst. Evol. Microbiol.">
        <title>The Global Catalogue of Microorganisms (GCM) 10K type strain sequencing project: providing services to taxonomists for standard genome sequencing and annotation.</title>
        <authorList>
            <consortium name="The Broad Institute Genomics Platform"/>
            <consortium name="The Broad Institute Genome Sequencing Center for Infectious Disease"/>
            <person name="Wu L."/>
            <person name="Ma J."/>
        </authorList>
    </citation>
    <scope>NUCLEOTIDE SEQUENCE [LARGE SCALE GENOMIC DNA]</scope>
    <source>
        <strain evidence="2">JCM 18123</strain>
    </source>
</reference>
<keyword evidence="2" id="KW-1185">Reference proteome</keyword>
<accession>A0ABP9GGP9</accession>